<evidence type="ECO:0000256" key="1">
    <source>
        <dbReference type="ARBA" id="ARBA00004651"/>
    </source>
</evidence>
<dbReference type="OrthoDB" id="5024156at2"/>
<keyword evidence="8" id="KW-1185">Reference proteome</keyword>
<proteinExistence type="predicted"/>
<keyword evidence="3 6" id="KW-0812">Transmembrane</keyword>
<evidence type="ECO:0000256" key="2">
    <source>
        <dbReference type="ARBA" id="ARBA00022475"/>
    </source>
</evidence>
<dbReference type="GO" id="GO:0005886">
    <property type="term" value="C:plasma membrane"/>
    <property type="evidence" value="ECO:0007669"/>
    <property type="project" value="UniProtKB-SubCell"/>
</dbReference>
<comment type="caution">
    <text evidence="7">The sequence shown here is derived from an EMBL/GenBank/DDBJ whole genome shotgun (WGS) entry which is preliminary data.</text>
</comment>
<evidence type="ECO:0000313" key="8">
    <source>
        <dbReference type="Proteomes" id="UP000247416"/>
    </source>
</evidence>
<keyword evidence="5 6" id="KW-0472">Membrane</keyword>
<evidence type="ECO:0000256" key="6">
    <source>
        <dbReference type="SAM" id="Phobius"/>
    </source>
</evidence>
<dbReference type="Pfam" id="PF09678">
    <property type="entry name" value="Caa3_CtaG"/>
    <property type="match status" value="1"/>
</dbReference>
<evidence type="ECO:0000256" key="4">
    <source>
        <dbReference type="ARBA" id="ARBA00022989"/>
    </source>
</evidence>
<keyword evidence="4 6" id="KW-1133">Transmembrane helix</keyword>
<feature type="transmembrane region" description="Helical" evidence="6">
    <location>
        <begin position="118"/>
        <end position="140"/>
    </location>
</feature>
<gene>
    <name evidence="7" type="ORF">BJ095_12312</name>
</gene>
<organism evidence="7 8">
    <name type="scientific">Ureibacillus chungkukjangi</name>
    <dbReference type="NCBI Taxonomy" id="1202712"/>
    <lineage>
        <taxon>Bacteria</taxon>
        <taxon>Bacillati</taxon>
        <taxon>Bacillota</taxon>
        <taxon>Bacilli</taxon>
        <taxon>Bacillales</taxon>
        <taxon>Caryophanaceae</taxon>
        <taxon>Ureibacillus</taxon>
    </lineage>
</organism>
<feature type="transmembrane region" description="Helical" evidence="6">
    <location>
        <begin position="13"/>
        <end position="33"/>
    </location>
</feature>
<sequence>MHHHNHGNGFLDILLYILLIVLIVGYLVLVYGTNKKYKEWPMIRCVFWIIGIAAVFLGIAGPIAERAHASFQAHMMTHLLLGMLGPLLLVLSAPMSLLLRSVPVTWGRILSKVLKSFYVRWITHPIIASILNAGGLWILYTTDLYHSMQSSNLLHVFVHVHVFLAGYVFTLSMIYIEVTPHRTSFQLRAIVLILAMAAHSILSKWIYANPPLGVEATDAQLGGMLMYYGGDAIDLVIVILLCAQYFKGKKRAVEGRVYTVAKTSEG</sequence>
<dbReference type="InterPro" id="IPR019108">
    <property type="entry name" value="Caa3_assmbl_CtaG-rel"/>
</dbReference>
<accession>A0A318TI07</accession>
<feature type="transmembrane region" description="Helical" evidence="6">
    <location>
        <begin position="152"/>
        <end position="175"/>
    </location>
</feature>
<feature type="transmembrane region" description="Helical" evidence="6">
    <location>
        <begin position="227"/>
        <end position="246"/>
    </location>
</feature>
<dbReference type="AlphaFoldDB" id="A0A318TI07"/>
<dbReference type="EMBL" id="QJTJ01000023">
    <property type="protein sequence ID" value="PYF04314.1"/>
    <property type="molecule type" value="Genomic_DNA"/>
</dbReference>
<name>A0A318TI07_9BACL</name>
<evidence type="ECO:0000313" key="7">
    <source>
        <dbReference type="EMBL" id="PYF04314.1"/>
    </source>
</evidence>
<keyword evidence="2" id="KW-1003">Cell membrane</keyword>
<protein>
    <submittedName>
        <fullName evidence="7">Putative membrane protein</fullName>
    </submittedName>
</protein>
<evidence type="ECO:0000256" key="5">
    <source>
        <dbReference type="ARBA" id="ARBA00023136"/>
    </source>
</evidence>
<feature type="transmembrane region" description="Helical" evidence="6">
    <location>
        <begin position="45"/>
        <end position="64"/>
    </location>
</feature>
<evidence type="ECO:0000256" key="3">
    <source>
        <dbReference type="ARBA" id="ARBA00022692"/>
    </source>
</evidence>
<comment type="subcellular location">
    <subcellularLocation>
        <location evidence="1">Cell membrane</location>
        <topology evidence="1">Multi-pass membrane protein</topology>
    </subcellularLocation>
</comment>
<feature type="transmembrane region" description="Helical" evidence="6">
    <location>
        <begin position="76"/>
        <end position="98"/>
    </location>
</feature>
<dbReference type="Proteomes" id="UP000247416">
    <property type="component" value="Unassembled WGS sequence"/>
</dbReference>
<reference evidence="7 8" key="1">
    <citation type="submission" date="2018-06" db="EMBL/GenBank/DDBJ databases">
        <title>Genomic Encyclopedia of Archaeal and Bacterial Type Strains, Phase II (KMG-II): from individual species to whole genera.</title>
        <authorList>
            <person name="Goeker M."/>
        </authorList>
    </citation>
    <scope>NUCLEOTIDE SEQUENCE [LARGE SCALE GENOMIC DNA]</scope>
    <source>
        <strain evidence="7 8">KACC 16626</strain>
    </source>
</reference>
<dbReference type="RefSeq" id="WP_107936197.1">
    <property type="nucleotide sequence ID" value="NZ_CP085009.1"/>
</dbReference>
<feature type="transmembrane region" description="Helical" evidence="6">
    <location>
        <begin position="187"/>
        <end position="207"/>
    </location>
</feature>